<evidence type="ECO:0000313" key="2">
    <source>
        <dbReference type="Proteomes" id="UP000253919"/>
    </source>
</evidence>
<dbReference type="Proteomes" id="UP000253919">
    <property type="component" value="Unassembled WGS sequence"/>
</dbReference>
<keyword evidence="2" id="KW-1185">Reference proteome</keyword>
<proteinExistence type="predicted"/>
<evidence type="ECO:0008006" key="3">
    <source>
        <dbReference type="Google" id="ProtNLM"/>
    </source>
</evidence>
<accession>A0A369QNU5</accession>
<comment type="caution">
    <text evidence="1">The sequence shown here is derived from an EMBL/GenBank/DDBJ whole genome shotgun (WGS) entry which is preliminary data.</text>
</comment>
<dbReference type="EMBL" id="QASA01000001">
    <property type="protein sequence ID" value="RDC66404.1"/>
    <property type="molecule type" value="Genomic_DNA"/>
</dbReference>
<sequence length="35" mass="4045">MILADTNIFLEILMNQGSKEKCKDFLNKEIGNLFI</sequence>
<protein>
    <recommendedName>
        <fullName evidence="3">PIN domain-containing protein</fullName>
    </recommendedName>
</protein>
<reference evidence="1 2" key="1">
    <citation type="submission" date="2018-04" db="EMBL/GenBank/DDBJ databases">
        <title>Adhaeribacter sp. HMF7616 genome sequencing and assembly.</title>
        <authorList>
            <person name="Kang H."/>
            <person name="Kang J."/>
            <person name="Cha I."/>
            <person name="Kim H."/>
            <person name="Joh K."/>
        </authorList>
    </citation>
    <scope>NUCLEOTIDE SEQUENCE [LARGE SCALE GENOMIC DNA]</scope>
    <source>
        <strain evidence="1 2">HMF7616</strain>
    </source>
</reference>
<dbReference type="AlphaFoldDB" id="A0A369QNU5"/>
<organism evidence="1 2">
    <name type="scientific">Adhaeribacter pallidiroseus</name>
    <dbReference type="NCBI Taxonomy" id="2072847"/>
    <lineage>
        <taxon>Bacteria</taxon>
        <taxon>Pseudomonadati</taxon>
        <taxon>Bacteroidota</taxon>
        <taxon>Cytophagia</taxon>
        <taxon>Cytophagales</taxon>
        <taxon>Hymenobacteraceae</taxon>
        <taxon>Adhaeribacter</taxon>
    </lineage>
</organism>
<name>A0A369QNU5_9BACT</name>
<gene>
    <name evidence="1" type="ORF">AHMF7616_05035</name>
</gene>
<evidence type="ECO:0000313" key="1">
    <source>
        <dbReference type="EMBL" id="RDC66404.1"/>
    </source>
</evidence>